<evidence type="ECO:0000313" key="1">
    <source>
        <dbReference type="EMBL" id="KAJ9103279.1"/>
    </source>
</evidence>
<proteinExistence type="predicted"/>
<dbReference type="EMBL" id="JASBWT010000007">
    <property type="protein sequence ID" value="KAJ9103279.1"/>
    <property type="molecule type" value="Genomic_DNA"/>
</dbReference>
<gene>
    <name evidence="1" type="ORF">QFC21_002702</name>
</gene>
<accession>A0ACC2VW30</accession>
<evidence type="ECO:0000313" key="2">
    <source>
        <dbReference type="Proteomes" id="UP001227268"/>
    </source>
</evidence>
<sequence>MSFTNTYTTPAQPAAASAQQFVLQDLTWSPTKSRQVSLGPADSLSEPSVLQSQEAANFNDEEDFPEGGYGWVIVAALFLNGCMWGGLTYSWGVVQLRLVQDKLSSAATLSFIGGVSSACMSIFATLNSNLVRRFGVRNCSLVGSVLVALAQIFSGWTTKNLGGMFVCSGFMMGTGCSILFMVGSILPSQYFKRKRGLANGIVYSGSGIGGAIMSITIEALIQRYGPGWSFRTIGLIALAVMGPSSCMLKERTRPKKDSFLEWRLFRDRKFAVFFCSAAIGLFPLFVAPFFLPMYGTSMGLSASSAAGLVAGFNLASAVGRISFGQVSDQIGPINALIIALVWNAISLLVIWPVSTSLAPLVVFVVSNGMANGGFFALMPTVVGSITESSKLASAMSMLITGWTGGYLMGAPIAGYLLEAFGGENSGLEPYRPA</sequence>
<name>A0ACC2VW30_9TREE</name>
<reference evidence="1" key="1">
    <citation type="submission" date="2023-04" db="EMBL/GenBank/DDBJ databases">
        <title>Draft Genome sequencing of Naganishia species isolated from polar environments using Oxford Nanopore Technology.</title>
        <authorList>
            <person name="Leo P."/>
            <person name="Venkateswaran K."/>
        </authorList>
    </citation>
    <scope>NUCLEOTIDE SEQUENCE</scope>
    <source>
        <strain evidence="1">MNA-CCFEE 5423</strain>
    </source>
</reference>
<keyword evidence="2" id="KW-1185">Reference proteome</keyword>
<dbReference type="Proteomes" id="UP001227268">
    <property type="component" value="Unassembled WGS sequence"/>
</dbReference>
<protein>
    <submittedName>
        <fullName evidence="1">Uncharacterized protein</fullName>
    </submittedName>
</protein>
<comment type="caution">
    <text evidence="1">The sequence shown here is derived from an EMBL/GenBank/DDBJ whole genome shotgun (WGS) entry which is preliminary data.</text>
</comment>
<organism evidence="1 2">
    <name type="scientific">Naganishia friedmannii</name>
    <dbReference type="NCBI Taxonomy" id="89922"/>
    <lineage>
        <taxon>Eukaryota</taxon>
        <taxon>Fungi</taxon>
        <taxon>Dikarya</taxon>
        <taxon>Basidiomycota</taxon>
        <taxon>Agaricomycotina</taxon>
        <taxon>Tremellomycetes</taxon>
        <taxon>Filobasidiales</taxon>
        <taxon>Filobasidiaceae</taxon>
        <taxon>Naganishia</taxon>
    </lineage>
</organism>